<dbReference type="PROSITE" id="PS50802">
    <property type="entry name" value="OTU"/>
    <property type="match status" value="1"/>
</dbReference>
<dbReference type="GO" id="GO:0016579">
    <property type="term" value="P:protein deubiquitination"/>
    <property type="evidence" value="ECO:0007669"/>
    <property type="project" value="TreeGrafter"/>
</dbReference>
<keyword evidence="2 3" id="KW-0378">Hydrolase</keyword>
<evidence type="ECO:0000256" key="1">
    <source>
        <dbReference type="ARBA" id="ARBA00000707"/>
    </source>
</evidence>
<dbReference type="GO" id="GO:0030968">
    <property type="term" value="P:endoplasmic reticulum unfolded protein response"/>
    <property type="evidence" value="ECO:0007669"/>
    <property type="project" value="TreeGrafter"/>
</dbReference>
<dbReference type="FunFam" id="3.90.70.80:FF:000019">
    <property type="entry name" value="Cysteine proteinases superfamily protein"/>
    <property type="match status" value="1"/>
</dbReference>
<sequence length="329" mass="36455">MVLAFRPPTLATLPLWPRINSVFSQGSELDSSIAFRSSKSSAGTARVVAQFDMAVAEPIRPERVLDQLADGSAWFEYVETEEWDIAGAPFASISAAFSSRRKRPTSFFARIAPLGGGHHHASHGTSPAMKKVEYHSVRRISGDGRCMFRALVVGMATNKGQNLSYMEEEQEADQLRLAVMDAICTPDQRSHIYEEALIAITVEESLKRYCQRIPSPSFWGGESELLVLSKMCCQPIIVYIPESEAKNRGYRGGGGYIPIAEYGSDYKKPGKDRKARKPVRLLYSGPRFSAPQPKVYALNKRYEALLTFHLFACSDLSTLDSVSKSAVET</sequence>
<dbReference type="EC" id="3.4.19.12" evidence="3"/>
<dbReference type="Pfam" id="PF02338">
    <property type="entry name" value="OTU"/>
    <property type="match status" value="1"/>
</dbReference>
<evidence type="ECO:0000256" key="3">
    <source>
        <dbReference type="RuleBase" id="RU367104"/>
    </source>
</evidence>
<feature type="domain" description="OTU" evidence="4">
    <location>
        <begin position="135"/>
        <end position="262"/>
    </location>
</feature>
<keyword evidence="3" id="KW-0833">Ubl conjugation pathway</keyword>
<dbReference type="PANTHER" id="PTHR13312">
    <property type="entry name" value="HIV-INDUCED PROTEIN-7-LIKE PROTEASE"/>
    <property type="match status" value="1"/>
</dbReference>
<comment type="catalytic activity">
    <reaction evidence="1 3">
        <text>Thiol-dependent hydrolysis of ester, thioester, amide, peptide and isopeptide bonds formed by the C-terminal Gly of ubiquitin (a 76-residue protein attached to proteins as an intracellular targeting signal).</text>
        <dbReference type="EC" id="3.4.19.12"/>
    </reaction>
</comment>
<dbReference type="InterPro" id="IPR038765">
    <property type="entry name" value="Papain-like_cys_pep_sf"/>
</dbReference>
<comment type="caution">
    <text evidence="5">The sequence shown here is derived from an EMBL/GenBank/DDBJ whole genome shotgun (WGS) entry which is preliminary data.</text>
</comment>
<dbReference type="GO" id="GO:0005829">
    <property type="term" value="C:cytosol"/>
    <property type="evidence" value="ECO:0007669"/>
    <property type="project" value="TreeGrafter"/>
</dbReference>
<reference evidence="5" key="1">
    <citation type="submission" date="2016-03" db="EMBL/GenBank/DDBJ databases">
        <title>Mechanisms controlling the formation of the plant cell surface in tip-growing cells are functionally conserved among land plants.</title>
        <authorList>
            <person name="Honkanen S."/>
            <person name="Jones V.A."/>
            <person name="Morieri G."/>
            <person name="Champion C."/>
            <person name="Hetherington A.J."/>
            <person name="Kelly S."/>
            <person name="Saint-Marcoux D."/>
            <person name="Proust H."/>
            <person name="Prescott H."/>
            <person name="Dolan L."/>
        </authorList>
    </citation>
    <scope>NUCLEOTIDE SEQUENCE [LARGE SCALE GENOMIC DNA]</scope>
    <source>
        <tissue evidence="5">Whole gametophyte</tissue>
    </source>
</reference>
<evidence type="ECO:0000259" key="4">
    <source>
        <dbReference type="PROSITE" id="PS50802"/>
    </source>
</evidence>
<evidence type="ECO:0000256" key="2">
    <source>
        <dbReference type="ARBA" id="ARBA00022801"/>
    </source>
</evidence>
<dbReference type="GO" id="GO:0005634">
    <property type="term" value="C:nucleus"/>
    <property type="evidence" value="ECO:0007669"/>
    <property type="project" value="TreeGrafter"/>
</dbReference>
<dbReference type="GO" id="GO:0004843">
    <property type="term" value="F:cysteine-type deubiquitinase activity"/>
    <property type="evidence" value="ECO:0007669"/>
    <property type="project" value="UniProtKB-UniRule"/>
</dbReference>
<accession>A0A176WF90</accession>
<keyword evidence="6" id="KW-1185">Reference proteome</keyword>
<dbReference type="SUPFAM" id="SSF54001">
    <property type="entry name" value="Cysteine proteinases"/>
    <property type="match status" value="1"/>
</dbReference>
<dbReference type="AlphaFoldDB" id="A0A176WF90"/>
<evidence type="ECO:0000313" key="5">
    <source>
        <dbReference type="EMBL" id="OAE31749.1"/>
    </source>
</evidence>
<comment type="function">
    <text evidence="3">Hydrolase that can remove conjugated ubiquitin from proteins and may therefore play an important regulatory role at the level of protein turnover by preventing degradation.</text>
</comment>
<dbReference type="InterPro" id="IPR003323">
    <property type="entry name" value="OTU_dom"/>
</dbReference>
<keyword evidence="3" id="KW-0788">Thiol protease</keyword>
<dbReference type="Proteomes" id="UP000077202">
    <property type="component" value="Unassembled WGS sequence"/>
</dbReference>
<name>A0A176WF90_MARPO</name>
<dbReference type="PANTHER" id="PTHR13312:SF3">
    <property type="entry name" value="OVARIAN TUMOR DOMAIN-CONTAINING DEUBIQUITINATING ENZYME 3"/>
    <property type="match status" value="1"/>
</dbReference>
<comment type="subcellular location">
    <subcellularLocation>
        <location evidence="3">Cytoplasm</location>
    </subcellularLocation>
</comment>
<organism evidence="5 6">
    <name type="scientific">Marchantia polymorpha subsp. ruderalis</name>
    <dbReference type="NCBI Taxonomy" id="1480154"/>
    <lineage>
        <taxon>Eukaryota</taxon>
        <taxon>Viridiplantae</taxon>
        <taxon>Streptophyta</taxon>
        <taxon>Embryophyta</taxon>
        <taxon>Marchantiophyta</taxon>
        <taxon>Marchantiopsida</taxon>
        <taxon>Marchantiidae</taxon>
        <taxon>Marchantiales</taxon>
        <taxon>Marchantiaceae</taxon>
        <taxon>Marchantia</taxon>
    </lineage>
</organism>
<dbReference type="EMBL" id="LVLJ01000985">
    <property type="protein sequence ID" value="OAE31749.1"/>
    <property type="molecule type" value="Genomic_DNA"/>
</dbReference>
<evidence type="ECO:0000313" key="6">
    <source>
        <dbReference type="Proteomes" id="UP000077202"/>
    </source>
</evidence>
<proteinExistence type="predicted"/>
<protein>
    <recommendedName>
        <fullName evidence="3">Ubiquitin thioesterase OTU</fullName>
        <ecNumber evidence="3">3.4.19.12</ecNumber>
    </recommendedName>
</protein>
<gene>
    <name evidence="5" type="ORF">AXG93_4874s1120</name>
</gene>
<dbReference type="GO" id="GO:0036503">
    <property type="term" value="P:ERAD pathway"/>
    <property type="evidence" value="ECO:0007669"/>
    <property type="project" value="TreeGrafter"/>
</dbReference>
<keyword evidence="3" id="KW-0963">Cytoplasm</keyword>
<dbReference type="Gene3D" id="3.90.70.80">
    <property type="match status" value="1"/>
</dbReference>
<keyword evidence="3" id="KW-0645">Protease</keyword>